<dbReference type="GO" id="GO:0017119">
    <property type="term" value="C:Golgi transport complex"/>
    <property type="evidence" value="ECO:0007669"/>
    <property type="project" value="InterPro"/>
</dbReference>
<dbReference type="InterPro" id="IPR048485">
    <property type="entry name" value="COG5_helical"/>
</dbReference>
<evidence type="ECO:0000256" key="3">
    <source>
        <dbReference type="ARBA" id="ARBA00023034"/>
    </source>
</evidence>
<keyword evidence="3" id="KW-0333">Golgi apparatus</keyword>
<dbReference type="InterPro" id="IPR008030">
    <property type="entry name" value="NmrA-like"/>
</dbReference>
<sequence>MPTANHQPLVVVCGATGAQGSSVVSYLLRDGGYRVRALTRNPDGTPAQKLKSRGVEVVTCDFENLEQVTLALRGAYAVYGVTNFWEHGEEAEIQQGKNLADAAKACGVRHFIWPLLTPFFFENLWRVLPVTKLPNGTLCLDWFWPSETLVPSFAAEDIGELTNLAGGIEGSCSASLFRCMGERWNEFTQSGSNTDMAGSGNGSAEESQDLDWPALGYMRAEVDPTGLRFQAFLDHPDLWRDAIEPCRKLNPGAQNLMQYIENHRHQIYEAIVAVPATGYNYKASQFRRASLGMNQIERALVPKRKRQALASILFAIPYVSSMMSEWAEREFGSDTFDPTEYAHKVLAAPTGSTANEDISQLIGRLTLAVDDVAGQIRSLVVAHHEALLTQAANVSGMEGLLSSVRQGINELTQSLDRLRLKVHVPYETLAGLFFRLQKLRQAADVLRRTSRFVALARRLELQMKEIESGISASTSSKHVTSGNSRESIDSTAPGSGAGAEDGNAKERAVARAALSVTSAPTNATANHPTEKSDDQAAFIPLQKINVVARLVPTLDSSRNRINEEMESMIVEGLTSLNQSVLAAALQTAFNLRIMPGVVQSLLVDLTEAVDARIKSAFDVSRIAKEISGNDPPPQPSGLMYRSRVRTAPTNLTAPQWTNALWARLEQMIEEMAGLLKHKKDPISQTSFLDEAMTVLENRPTTAFWSALARSLDKHSKEAAKASTFLQQTLSTGYPRFLRLFHDLFAKIAMHTDTIYTSNQQSPETVIVLRSVSAFEQLYLSRSTARMNETIATAVRQSPPGAPEGLAISRTVVNELDSARFDPLLVKSVAKNVGGALELLIVRDRSATSLVGPLGTAQQALNAQIFTMLHTCWARLNKLEGEFHEGVTLVLKPPIKKIERQCEGISEPLLSAIRRDLGLILSRMHRVDFSKSFETMAPGMGGGASAYMKELTAKLGFLRNEVFSKFSVADVVQDWLVLNCHSNVGLETECDYRIISVAKNVIRTFVLNASIIKPLGEAGKLQLTSDMTELEFTLGSFVADPSRRTGSLDVLGDDYRVLRALRPLLFLDTALLSSPDDTYSLPPLIILHHIIVRSPYPLPHTLHTWTEAEYVRWIEDHTPREALALVEACVPKWETQTVETNNTDEDWVTLVRAVLRRAVFPSGQKYVEPNDDCTMRKTPYLISLAIALAVMSVVSTIVSNVVPKLLRVPNPNGSHDLSYTGLYERCDLRQTTPAPPYNPKNPDPTLPLPPNTPHRPPPEPQSVSDMRFYEFIPDRAIPPITDPTRPENPTPSPPPENELPEKKKKQPRYKCKPFPSRAACDHDGQSFCVLWTTAGYAMQMSIVLEVVVLLVLFVVSFRFSTRARRRGAWKVIGALTVALQILTMAIVVHLRRTRPRWFHDNTEYASFILLVIAWSVGFLLMVGLVGTGFAARAGHKWAAGKRGYYPIPDAH</sequence>
<evidence type="ECO:0000256" key="4">
    <source>
        <dbReference type="ARBA" id="ARBA00023136"/>
    </source>
</evidence>
<feature type="domain" description="NmrA-like" evidence="7">
    <location>
        <begin position="9"/>
        <end position="114"/>
    </location>
</feature>
<evidence type="ECO:0000256" key="2">
    <source>
        <dbReference type="ARBA" id="ARBA00020974"/>
    </source>
</evidence>
<accession>L8WNI9</accession>
<evidence type="ECO:0000259" key="8">
    <source>
        <dbReference type="Pfam" id="PF10392"/>
    </source>
</evidence>
<evidence type="ECO:0000256" key="6">
    <source>
        <dbReference type="SAM" id="Phobius"/>
    </source>
</evidence>
<dbReference type="InterPro" id="IPR049176">
    <property type="entry name" value="COG5_N"/>
</dbReference>
<dbReference type="HOGENOM" id="CLU_251354_0_0_1"/>
<dbReference type="EMBL" id="AFRT01001724">
    <property type="protein sequence ID" value="ELU39555.1"/>
    <property type="molecule type" value="Genomic_DNA"/>
</dbReference>
<feature type="region of interest" description="Disordered" evidence="5">
    <location>
        <begin position="1276"/>
        <end position="1309"/>
    </location>
</feature>
<dbReference type="GO" id="GO:0000139">
    <property type="term" value="C:Golgi membrane"/>
    <property type="evidence" value="ECO:0007669"/>
    <property type="project" value="UniProtKB-SubCell"/>
</dbReference>
<feature type="compositionally biased region" description="Pro residues" evidence="5">
    <location>
        <begin position="1285"/>
        <end position="1296"/>
    </location>
</feature>
<feature type="transmembrane region" description="Helical" evidence="6">
    <location>
        <begin position="1366"/>
        <end position="1386"/>
    </location>
</feature>
<evidence type="ECO:0000313" key="10">
    <source>
        <dbReference type="EMBL" id="ELU39555.1"/>
    </source>
</evidence>
<dbReference type="SUPFAM" id="SSF51735">
    <property type="entry name" value="NAD(P)-binding Rossmann-fold domains"/>
    <property type="match status" value="1"/>
</dbReference>
<comment type="subcellular location">
    <subcellularLocation>
        <location evidence="1">Golgi apparatus membrane</location>
        <topology evidence="1">Peripheral membrane protein</topology>
    </subcellularLocation>
</comment>
<dbReference type="Pfam" id="PF05368">
    <property type="entry name" value="NmrA"/>
    <property type="match status" value="1"/>
</dbReference>
<dbReference type="Gene3D" id="3.40.50.720">
    <property type="entry name" value="NAD(P)-binding Rossmann-like Domain"/>
    <property type="match status" value="1"/>
</dbReference>
<dbReference type="PANTHER" id="PTHR13228">
    <property type="entry name" value="CONSERVED OLIGOMERIC GOLGI COMPLEX COMPONENT 5"/>
    <property type="match status" value="1"/>
</dbReference>
<comment type="caution">
    <text evidence="10">The sequence shown here is derived from an EMBL/GenBank/DDBJ whole genome shotgun (WGS) entry which is preliminary data.</text>
</comment>
<feature type="domain" description="Conserved oligomeric Golgi complex subunit 5 helical" evidence="9">
    <location>
        <begin position="541"/>
        <end position="744"/>
    </location>
</feature>
<feature type="domain" description="Conserved oligomeric Golgi complex subunit 5 N-terminal" evidence="8">
    <location>
        <begin position="331"/>
        <end position="459"/>
    </location>
</feature>
<feature type="transmembrane region" description="Helical" evidence="6">
    <location>
        <begin position="1406"/>
        <end position="1430"/>
    </location>
</feature>
<reference evidence="10 11" key="1">
    <citation type="journal article" date="2013" name="Nat. Commun.">
        <title>The evolution and pathogenic mechanisms of the rice sheath blight pathogen.</title>
        <authorList>
            <person name="Zheng A."/>
            <person name="Lin R."/>
            <person name="Xu L."/>
            <person name="Qin P."/>
            <person name="Tang C."/>
            <person name="Ai P."/>
            <person name="Zhang D."/>
            <person name="Liu Y."/>
            <person name="Sun Z."/>
            <person name="Feng H."/>
            <person name="Wang Y."/>
            <person name="Chen Y."/>
            <person name="Liang X."/>
            <person name="Fu R."/>
            <person name="Li Q."/>
            <person name="Zhang J."/>
            <person name="Yu X."/>
            <person name="Xie Z."/>
            <person name="Ding L."/>
            <person name="Guan P."/>
            <person name="Tang J."/>
            <person name="Liang Y."/>
            <person name="Wang S."/>
            <person name="Deng Q."/>
            <person name="Li S."/>
            <person name="Zhu J."/>
            <person name="Wang L."/>
            <person name="Liu H."/>
            <person name="Li P."/>
        </authorList>
    </citation>
    <scope>NUCLEOTIDE SEQUENCE [LARGE SCALE GENOMIC DNA]</scope>
    <source>
        <strain evidence="11">AG-1 IA</strain>
    </source>
</reference>
<keyword evidence="4 6" id="KW-0472">Membrane</keyword>
<dbReference type="Proteomes" id="UP000011668">
    <property type="component" value="Unassembled WGS sequence"/>
</dbReference>
<proteinExistence type="predicted"/>
<protein>
    <recommendedName>
        <fullName evidence="2">Conserved oligomeric Golgi complex subunit 5</fullName>
    </recommendedName>
</protein>
<organism evidence="10 11">
    <name type="scientific">Thanatephorus cucumeris (strain AG1-IA)</name>
    <name type="common">Rice sheath blight fungus</name>
    <name type="synonym">Rhizoctonia solani</name>
    <dbReference type="NCBI Taxonomy" id="983506"/>
    <lineage>
        <taxon>Eukaryota</taxon>
        <taxon>Fungi</taxon>
        <taxon>Dikarya</taxon>
        <taxon>Basidiomycota</taxon>
        <taxon>Agaricomycotina</taxon>
        <taxon>Agaricomycetes</taxon>
        <taxon>Cantharellales</taxon>
        <taxon>Ceratobasidiaceae</taxon>
        <taxon>Rhizoctonia</taxon>
        <taxon>Rhizoctonia solani AG-1</taxon>
    </lineage>
</organism>
<keyword evidence="11" id="KW-1185">Reference proteome</keyword>
<evidence type="ECO:0000313" key="11">
    <source>
        <dbReference type="Proteomes" id="UP000011668"/>
    </source>
</evidence>
<dbReference type="OrthoDB" id="18786at2759"/>
<evidence type="ECO:0000256" key="1">
    <source>
        <dbReference type="ARBA" id="ARBA00004395"/>
    </source>
</evidence>
<dbReference type="STRING" id="983506.L8WNI9"/>
<dbReference type="Pfam" id="PF10392">
    <property type="entry name" value="COG5_N"/>
    <property type="match status" value="1"/>
</dbReference>
<gene>
    <name evidence="10" type="ORF">AG1IA_06415</name>
</gene>
<keyword evidence="6" id="KW-1133">Transmembrane helix</keyword>
<name>L8WNI9_THACA</name>
<feature type="region of interest" description="Disordered" evidence="5">
    <location>
        <begin position="470"/>
        <end position="504"/>
    </location>
</feature>
<feature type="compositionally biased region" description="Pro residues" evidence="5">
    <location>
        <begin position="1232"/>
        <end position="1259"/>
    </location>
</feature>
<keyword evidence="10" id="KW-0413">Isomerase</keyword>
<feature type="compositionally biased region" description="Polar residues" evidence="5">
    <location>
        <begin position="470"/>
        <end position="493"/>
    </location>
</feature>
<keyword evidence="6" id="KW-0812">Transmembrane</keyword>
<dbReference type="Pfam" id="PF20649">
    <property type="entry name" value="COG5_C"/>
    <property type="match status" value="1"/>
</dbReference>
<evidence type="ECO:0000256" key="5">
    <source>
        <dbReference type="SAM" id="MobiDB-lite"/>
    </source>
</evidence>
<feature type="transmembrane region" description="Helical" evidence="6">
    <location>
        <begin position="1335"/>
        <end position="1354"/>
    </location>
</feature>
<dbReference type="GO" id="GO:0006891">
    <property type="term" value="P:intra-Golgi vesicle-mediated transport"/>
    <property type="evidence" value="ECO:0007669"/>
    <property type="project" value="InterPro"/>
</dbReference>
<dbReference type="InterPro" id="IPR019465">
    <property type="entry name" value="Cog5"/>
</dbReference>
<feature type="region of interest" description="Disordered" evidence="5">
    <location>
        <begin position="1228"/>
        <end position="1263"/>
    </location>
</feature>
<evidence type="ECO:0000259" key="9">
    <source>
        <dbReference type="Pfam" id="PF20649"/>
    </source>
</evidence>
<evidence type="ECO:0000259" key="7">
    <source>
        <dbReference type="Pfam" id="PF05368"/>
    </source>
</evidence>
<dbReference type="InterPro" id="IPR036291">
    <property type="entry name" value="NAD(P)-bd_dom_sf"/>
</dbReference>
<dbReference type="PANTHER" id="PTHR13228:SF3">
    <property type="entry name" value="CONSERVED OLIGOMERIC GOLGI COMPLEX SUBUNIT 5"/>
    <property type="match status" value="1"/>
</dbReference>
<dbReference type="GO" id="GO:0016853">
    <property type="term" value="F:isomerase activity"/>
    <property type="evidence" value="ECO:0007669"/>
    <property type="project" value="UniProtKB-KW"/>
</dbReference>